<keyword evidence="3" id="KW-1185">Reference proteome</keyword>
<gene>
    <name evidence="2" type="ORF">K402DRAFT_73509</name>
</gene>
<evidence type="ECO:0000256" key="1">
    <source>
        <dbReference type="SAM" id="MobiDB-lite"/>
    </source>
</evidence>
<protein>
    <submittedName>
        <fullName evidence="2">Uncharacterized protein</fullName>
    </submittedName>
</protein>
<sequence length="243" mass="27807">MERTQEYGDNEEPKSDTLTDEIAQLRRAGGKLASDNKHRKGTRQRLSEIRLAGCCRVLTEEYVTVFASLHGFPFRFNRRDQVWFRDSAFLMDWVFCWFISIFNQHLNILTRVKALAKSRDTGRQNSHSFLLCPSGVRWTPAACRLGPVMIEQVSSSCRPSVVPASKLESNNQERREFMSPRSAISRSCSHILSKGITRLAEPRRGTRKPSDVSHNSTRLKRRSADNTMGCPAGWRRKRGCTED</sequence>
<feature type="compositionally biased region" description="Basic and acidic residues" evidence="1">
    <location>
        <begin position="201"/>
        <end position="211"/>
    </location>
</feature>
<dbReference type="Proteomes" id="UP000800041">
    <property type="component" value="Unassembled WGS sequence"/>
</dbReference>
<organism evidence="2 3">
    <name type="scientific">Aulographum hederae CBS 113979</name>
    <dbReference type="NCBI Taxonomy" id="1176131"/>
    <lineage>
        <taxon>Eukaryota</taxon>
        <taxon>Fungi</taxon>
        <taxon>Dikarya</taxon>
        <taxon>Ascomycota</taxon>
        <taxon>Pezizomycotina</taxon>
        <taxon>Dothideomycetes</taxon>
        <taxon>Pleosporomycetidae</taxon>
        <taxon>Aulographales</taxon>
        <taxon>Aulographaceae</taxon>
    </lineage>
</organism>
<dbReference type="EMBL" id="ML977138">
    <property type="protein sequence ID" value="KAF1991918.1"/>
    <property type="molecule type" value="Genomic_DNA"/>
</dbReference>
<feature type="compositionally biased region" description="Basic residues" evidence="1">
    <location>
        <begin position="234"/>
        <end position="243"/>
    </location>
</feature>
<name>A0A6G1HG58_9PEZI</name>
<dbReference type="AlphaFoldDB" id="A0A6G1HG58"/>
<reference evidence="2" key="1">
    <citation type="journal article" date="2020" name="Stud. Mycol.">
        <title>101 Dothideomycetes genomes: a test case for predicting lifestyles and emergence of pathogens.</title>
        <authorList>
            <person name="Haridas S."/>
            <person name="Albert R."/>
            <person name="Binder M."/>
            <person name="Bloem J."/>
            <person name="Labutti K."/>
            <person name="Salamov A."/>
            <person name="Andreopoulos B."/>
            <person name="Baker S."/>
            <person name="Barry K."/>
            <person name="Bills G."/>
            <person name="Bluhm B."/>
            <person name="Cannon C."/>
            <person name="Castanera R."/>
            <person name="Culley D."/>
            <person name="Daum C."/>
            <person name="Ezra D."/>
            <person name="Gonzalez J."/>
            <person name="Henrissat B."/>
            <person name="Kuo A."/>
            <person name="Liang C."/>
            <person name="Lipzen A."/>
            <person name="Lutzoni F."/>
            <person name="Magnuson J."/>
            <person name="Mondo S."/>
            <person name="Nolan M."/>
            <person name="Ohm R."/>
            <person name="Pangilinan J."/>
            <person name="Park H.-J."/>
            <person name="Ramirez L."/>
            <person name="Alfaro M."/>
            <person name="Sun H."/>
            <person name="Tritt A."/>
            <person name="Yoshinaga Y."/>
            <person name="Zwiers L.-H."/>
            <person name="Turgeon B."/>
            <person name="Goodwin S."/>
            <person name="Spatafora J."/>
            <person name="Crous P."/>
            <person name="Grigoriev I."/>
        </authorList>
    </citation>
    <scope>NUCLEOTIDE SEQUENCE</scope>
    <source>
        <strain evidence="2">CBS 113979</strain>
    </source>
</reference>
<feature type="region of interest" description="Disordered" evidence="1">
    <location>
        <begin position="201"/>
        <end position="243"/>
    </location>
</feature>
<evidence type="ECO:0000313" key="3">
    <source>
        <dbReference type="Proteomes" id="UP000800041"/>
    </source>
</evidence>
<proteinExistence type="predicted"/>
<evidence type="ECO:0000313" key="2">
    <source>
        <dbReference type="EMBL" id="KAF1991918.1"/>
    </source>
</evidence>
<accession>A0A6G1HG58</accession>